<comment type="caution">
    <text evidence="3">The sequence shown here is derived from an EMBL/GenBank/DDBJ whole genome shotgun (WGS) entry which is preliminary data.</text>
</comment>
<feature type="compositionally biased region" description="Basic and acidic residues" evidence="1">
    <location>
        <begin position="99"/>
        <end position="118"/>
    </location>
</feature>
<evidence type="ECO:0000256" key="2">
    <source>
        <dbReference type="SAM" id="Phobius"/>
    </source>
</evidence>
<name>A0A4R0RYJ2_9APHY</name>
<feature type="transmembrane region" description="Helical" evidence="2">
    <location>
        <begin position="465"/>
        <end position="489"/>
    </location>
</feature>
<reference evidence="3 4" key="1">
    <citation type="submission" date="2018-11" db="EMBL/GenBank/DDBJ databases">
        <title>Genome assembly of Steccherinum ochraceum LE-BIN_3174, the white-rot fungus of the Steccherinaceae family (The Residual Polyporoid clade, Polyporales, Basidiomycota).</title>
        <authorList>
            <person name="Fedorova T.V."/>
            <person name="Glazunova O.A."/>
            <person name="Landesman E.O."/>
            <person name="Moiseenko K.V."/>
            <person name="Psurtseva N.V."/>
            <person name="Savinova O.S."/>
            <person name="Shakhova N.V."/>
            <person name="Tyazhelova T.V."/>
            <person name="Vasina D.V."/>
        </authorList>
    </citation>
    <scope>NUCLEOTIDE SEQUENCE [LARGE SCALE GENOMIC DNA]</scope>
    <source>
        <strain evidence="3 4">LE-BIN_3174</strain>
    </source>
</reference>
<evidence type="ECO:0000313" key="3">
    <source>
        <dbReference type="EMBL" id="TCD68204.1"/>
    </source>
</evidence>
<evidence type="ECO:0000313" key="4">
    <source>
        <dbReference type="Proteomes" id="UP000292702"/>
    </source>
</evidence>
<sequence>MPSVRIKRERGYSTLQDIPDIPEDGQPQLRPRSRSFAGLFAPATPQPPNPDVPLTLQADHGRRRGSTFSNQLLPEQRGSATLSPPTSPRPPGRVSSMVMRKEKAQAAASADDRDDRSEVQVASSLSRVRGSVSSRGQRSRAPSMVSYEGAHETVRIPTDEGHEPGRIGSALSFRDNDDDDDREDFFDEENHHHDDIVEHLDVIDPQIATVSMLTNAANSMVFPPLSFYSRKPVIVLPSVQPRPQTALDIEKGNPVYEDNLDRHVEEVLRKRDKFRRTMRGVWSFLKTPMGILVGIYGFLIVFWGAGIVLFLAKMINLHNDITQGFWVELCQQIETGLFTVTSIGLIPFRSLDTYRVYKIWYYKRRTRKLREKAGLPQLYDVDDLPDPVYDENYVHVLSEREQADLHYQQFKFSQSQTWYRPHGTQTHRAFPINLALTITILNDLNSFFQILLSACMWSMDRFQRPAWTTATTLPAAFVAGIAAGVYIWWGGRKTKRTAAVEKRLRTALAMDSPATAVGSNPAIKITDDDGVSVPTTAGSTPMMKTPAMNVNGRTPQTHDFAQSTSTVVASPSPDASDPKYKEKGLSPVPHSPIPESPTTSSSAPYTPRADSMMSIPISDAMTVPPAAKLHNGVKMR</sequence>
<feature type="region of interest" description="Disordered" evidence="1">
    <location>
        <begin position="1"/>
        <end position="180"/>
    </location>
</feature>
<organism evidence="3 4">
    <name type="scientific">Steccherinum ochraceum</name>
    <dbReference type="NCBI Taxonomy" id="92696"/>
    <lineage>
        <taxon>Eukaryota</taxon>
        <taxon>Fungi</taxon>
        <taxon>Dikarya</taxon>
        <taxon>Basidiomycota</taxon>
        <taxon>Agaricomycotina</taxon>
        <taxon>Agaricomycetes</taxon>
        <taxon>Polyporales</taxon>
        <taxon>Steccherinaceae</taxon>
        <taxon>Steccherinum</taxon>
    </lineage>
</organism>
<keyword evidence="2" id="KW-0812">Transmembrane</keyword>
<proteinExistence type="predicted"/>
<feature type="compositionally biased region" description="Low complexity" evidence="1">
    <location>
        <begin position="123"/>
        <end position="140"/>
    </location>
</feature>
<feature type="compositionally biased region" description="Low complexity" evidence="1">
    <location>
        <begin position="596"/>
        <end position="607"/>
    </location>
</feature>
<feature type="transmembrane region" description="Helical" evidence="2">
    <location>
        <begin position="434"/>
        <end position="459"/>
    </location>
</feature>
<dbReference type="OrthoDB" id="3365211at2759"/>
<dbReference type="AlphaFoldDB" id="A0A4R0RYJ2"/>
<dbReference type="EMBL" id="RWJN01000073">
    <property type="protein sequence ID" value="TCD68204.1"/>
    <property type="molecule type" value="Genomic_DNA"/>
</dbReference>
<protein>
    <submittedName>
        <fullName evidence="3">Uncharacterized protein</fullName>
    </submittedName>
</protein>
<dbReference type="PANTHER" id="PTHR35872:SF2">
    <property type="entry name" value="INTEGRAL MEMBRANE PROTEIN (AFU_ORTHOLOGUE AFUA_5G07110)"/>
    <property type="match status" value="1"/>
</dbReference>
<accession>A0A4R0RYJ2</accession>
<feature type="compositionally biased region" description="Polar residues" evidence="1">
    <location>
        <begin position="551"/>
        <end position="569"/>
    </location>
</feature>
<feature type="transmembrane region" description="Helical" evidence="2">
    <location>
        <begin position="289"/>
        <end position="312"/>
    </location>
</feature>
<dbReference type="Pfam" id="PF11204">
    <property type="entry name" value="DUF2985"/>
    <property type="match status" value="1"/>
</dbReference>
<dbReference type="STRING" id="92696.A0A4R0RYJ2"/>
<keyword evidence="2" id="KW-1133">Transmembrane helix</keyword>
<keyword evidence="4" id="KW-1185">Reference proteome</keyword>
<feature type="compositionally biased region" description="Polar residues" evidence="1">
    <location>
        <begin position="66"/>
        <end position="84"/>
    </location>
</feature>
<dbReference type="PANTHER" id="PTHR35872">
    <property type="entry name" value="INTEGRAL MEMBRANE PROTEIN (AFU_ORTHOLOGUE AFUA_5G07110)"/>
    <property type="match status" value="1"/>
</dbReference>
<feature type="compositionally biased region" description="Basic and acidic residues" evidence="1">
    <location>
        <begin position="149"/>
        <end position="165"/>
    </location>
</feature>
<dbReference type="Proteomes" id="UP000292702">
    <property type="component" value="Unassembled WGS sequence"/>
</dbReference>
<evidence type="ECO:0000256" key="1">
    <source>
        <dbReference type="SAM" id="MobiDB-lite"/>
    </source>
</evidence>
<feature type="region of interest" description="Disordered" evidence="1">
    <location>
        <begin position="519"/>
        <end position="611"/>
    </location>
</feature>
<keyword evidence="2" id="KW-0472">Membrane</keyword>
<gene>
    <name evidence="3" type="ORF">EIP91_011376</name>
</gene>
<dbReference type="InterPro" id="IPR021369">
    <property type="entry name" value="DUF2985"/>
</dbReference>